<dbReference type="SMART" id="SM00827">
    <property type="entry name" value="PKS_AT"/>
    <property type="match status" value="1"/>
</dbReference>
<dbReference type="Gene3D" id="3.30.70.250">
    <property type="entry name" value="Malonyl-CoA ACP transacylase, ACP-binding"/>
    <property type="match status" value="1"/>
</dbReference>
<dbReference type="AlphaFoldDB" id="A0A926NDV6"/>
<dbReference type="GO" id="GO:0004314">
    <property type="term" value="F:[acyl-carrier-protein] S-malonyltransferase activity"/>
    <property type="evidence" value="ECO:0007669"/>
    <property type="project" value="UniProtKB-EC"/>
</dbReference>
<feature type="active site" evidence="5">
    <location>
        <position position="86"/>
    </location>
</feature>
<feature type="active site" evidence="5">
    <location>
        <position position="195"/>
    </location>
</feature>
<dbReference type="InterPro" id="IPR050858">
    <property type="entry name" value="Mal-CoA-ACP_Trans/PKS_FabD"/>
</dbReference>
<sequence length="309" mass="33435">MKLAFLFPGQGSQRPGMLDDLPKCNAVENVLETASEILNKNVYNFQTKESLVSTKAVQLSLLAAEVAAFKAFEAKGVTPDFVAGHSVGAFSAAVAAGAIDFKDAVKIVQLRGHLMEQAHPNGYGMGVILGLNGTQLEAFLTDHFEEKSPVYIANRNAPDQLTISGALPGIHRILKIAEENGARCASLLNVSTPSHCPLLAPVSEALAYALHDITFKRPKIPYAGNRRARLLNDPEEIRLDLAESVSSAVQWHDAATILYEKGARLFIEMPPGTILSNLAARAFPEARILSVDGNGFDDCQYVAKRERKK</sequence>
<name>A0A926NDV6_9BACI</name>
<evidence type="ECO:0000256" key="4">
    <source>
        <dbReference type="PIRNR" id="PIRNR000446"/>
    </source>
</evidence>
<dbReference type="PIRSF" id="PIRSF000446">
    <property type="entry name" value="Mct"/>
    <property type="match status" value="1"/>
</dbReference>
<keyword evidence="1 4" id="KW-0808">Transferase</keyword>
<evidence type="ECO:0000256" key="2">
    <source>
        <dbReference type="ARBA" id="ARBA00023315"/>
    </source>
</evidence>
<accession>A0A926NDV6</accession>
<organism evidence="7 8">
    <name type="scientific">Metabacillus arenae</name>
    <dbReference type="NCBI Taxonomy" id="2771434"/>
    <lineage>
        <taxon>Bacteria</taxon>
        <taxon>Bacillati</taxon>
        <taxon>Bacillota</taxon>
        <taxon>Bacilli</taxon>
        <taxon>Bacillales</taxon>
        <taxon>Bacillaceae</taxon>
        <taxon>Metabacillus</taxon>
    </lineage>
</organism>
<dbReference type="InterPro" id="IPR017554">
    <property type="entry name" value="Malonate_deCOase_MdcHsu"/>
</dbReference>
<dbReference type="InterPro" id="IPR024925">
    <property type="entry name" value="Malonyl_CoA-ACP_transAc"/>
</dbReference>
<keyword evidence="2 4" id="KW-0012">Acyltransferase</keyword>
<dbReference type="InterPro" id="IPR016035">
    <property type="entry name" value="Acyl_Trfase/lysoPLipase"/>
</dbReference>
<dbReference type="Gene3D" id="3.40.366.10">
    <property type="entry name" value="Malonyl-Coenzyme A Acyl Carrier Protein, domain 2"/>
    <property type="match status" value="1"/>
</dbReference>
<dbReference type="InterPro" id="IPR014043">
    <property type="entry name" value="Acyl_transferase_dom"/>
</dbReference>
<dbReference type="RefSeq" id="WP_191156050.1">
    <property type="nucleotide sequence ID" value="NZ_JACXAI010000003.1"/>
</dbReference>
<evidence type="ECO:0000313" key="7">
    <source>
        <dbReference type="EMBL" id="MBD1379436.1"/>
    </source>
</evidence>
<comment type="similarity">
    <text evidence="4">Belongs to the fabD family.</text>
</comment>
<dbReference type="InterPro" id="IPR001227">
    <property type="entry name" value="Ac_transferase_dom_sf"/>
</dbReference>
<evidence type="ECO:0000256" key="5">
    <source>
        <dbReference type="PIRSR" id="PIRSR000446-1"/>
    </source>
</evidence>
<dbReference type="SUPFAM" id="SSF55048">
    <property type="entry name" value="Probable ACP-binding domain of malonyl-CoA ACP transacylase"/>
    <property type="match status" value="1"/>
</dbReference>
<proteinExistence type="inferred from homology"/>
<dbReference type="EMBL" id="JACXAI010000003">
    <property type="protein sequence ID" value="MBD1379436.1"/>
    <property type="molecule type" value="Genomic_DNA"/>
</dbReference>
<evidence type="ECO:0000256" key="3">
    <source>
        <dbReference type="ARBA" id="ARBA00048462"/>
    </source>
</evidence>
<dbReference type="NCBIfam" id="TIGR03131">
    <property type="entry name" value="malonate_mdcH"/>
    <property type="match status" value="1"/>
</dbReference>
<feature type="domain" description="Malonyl-CoA:ACP transacylase (MAT)" evidence="6">
    <location>
        <begin position="6"/>
        <end position="309"/>
    </location>
</feature>
<evidence type="ECO:0000313" key="8">
    <source>
        <dbReference type="Proteomes" id="UP000626844"/>
    </source>
</evidence>
<evidence type="ECO:0000256" key="1">
    <source>
        <dbReference type="ARBA" id="ARBA00022679"/>
    </source>
</evidence>
<comment type="catalytic activity">
    <reaction evidence="3 4">
        <text>holo-[ACP] + malonyl-CoA = malonyl-[ACP] + CoA</text>
        <dbReference type="Rhea" id="RHEA:41792"/>
        <dbReference type="Rhea" id="RHEA-COMP:9623"/>
        <dbReference type="Rhea" id="RHEA-COMP:9685"/>
        <dbReference type="ChEBI" id="CHEBI:57287"/>
        <dbReference type="ChEBI" id="CHEBI:57384"/>
        <dbReference type="ChEBI" id="CHEBI:64479"/>
        <dbReference type="ChEBI" id="CHEBI:78449"/>
        <dbReference type="EC" id="2.3.1.39"/>
    </reaction>
</comment>
<dbReference type="Pfam" id="PF00698">
    <property type="entry name" value="Acyl_transf_1"/>
    <property type="match status" value="1"/>
</dbReference>
<reference evidence="7" key="1">
    <citation type="submission" date="2020-09" db="EMBL/GenBank/DDBJ databases">
        <title>A novel bacterium of genus Bacillus, isolated from South China Sea.</title>
        <authorList>
            <person name="Huang H."/>
            <person name="Mo K."/>
            <person name="Hu Y."/>
        </authorList>
    </citation>
    <scope>NUCLEOTIDE SEQUENCE</scope>
    <source>
        <strain evidence="7">IB182487</strain>
    </source>
</reference>
<protein>
    <recommendedName>
        <fullName evidence="4">Malonyl CoA-acyl carrier protein transacylase</fullName>
        <ecNumber evidence="4">2.3.1.39</ecNumber>
    </recommendedName>
</protein>
<evidence type="ECO:0000259" key="6">
    <source>
        <dbReference type="SMART" id="SM00827"/>
    </source>
</evidence>
<dbReference type="Proteomes" id="UP000626844">
    <property type="component" value="Unassembled WGS sequence"/>
</dbReference>
<dbReference type="SUPFAM" id="SSF52151">
    <property type="entry name" value="FabD/lysophospholipase-like"/>
    <property type="match status" value="1"/>
</dbReference>
<gene>
    <name evidence="7" type="primary">mdcH</name>
    <name evidence="7" type="ORF">IC621_04260</name>
</gene>
<keyword evidence="8" id="KW-1185">Reference proteome</keyword>
<dbReference type="GO" id="GO:0006633">
    <property type="term" value="P:fatty acid biosynthetic process"/>
    <property type="evidence" value="ECO:0007669"/>
    <property type="project" value="TreeGrafter"/>
</dbReference>
<dbReference type="EC" id="2.3.1.39" evidence="4"/>
<dbReference type="PANTHER" id="PTHR42681:SF1">
    <property type="entry name" value="MALONYL-COA-ACYL CARRIER PROTEIN TRANSACYLASE, MITOCHONDRIAL"/>
    <property type="match status" value="1"/>
</dbReference>
<dbReference type="PANTHER" id="PTHR42681">
    <property type="entry name" value="MALONYL-COA-ACYL CARRIER PROTEIN TRANSACYLASE, MITOCHONDRIAL"/>
    <property type="match status" value="1"/>
</dbReference>
<dbReference type="InterPro" id="IPR016036">
    <property type="entry name" value="Malonyl_transacylase_ACP-bd"/>
</dbReference>
<dbReference type="GO" id="GO:0005829">
    <property type="term" value="C:cytosol"/>
    <property type="evidence" value="ECO:0007669"/>
    <property type="project" value="TreeGrafter"/>
</dbReference>
<comment type="caution">
    <text evidence="7">The sequence shown here is derived from an EMBL/GenBank/DDBJ whole genome shotgun (WGS) entry which is preliminary data.</text>
</comment>